<accession>A0A396F4F3</accession>
<comment type="caution">
    <text evidence="1">The sequence shown here is derived from an EMBL/GenBank/DDBJ whole genome shotgun (WGS) entry which is preliminary data.</text>
</comment>
<evidence type="ECO:0000313" key="2">
    <source>
        <dbReference type="Proteomes" id="UP000433382"/>
    </source>
</evidence>
<dbReference type="RefSeq" id="WP_008670244.1">
    <property type="nucleotide sequence ID" value="NZ_JACBPY010000018.1"/>
</dbReference>
<sequence>MKDNKNYDYTDEFSSMVHSARFINAAELSGLFFSAPKWITIWMKFRNVMVKPLGLKKERDLWDLVHIESENIATVCKNDKHLDLEIAFITESTECDSQRISVSTKVRFHNSLGKCYFAIIKPFHNLICKILLQRAKNNIEKSFYR</sequence>
<proteinExistence type="predicted"/>
<dbReference type="InterPro" id="IPR021295">
    <property type="entry name" value="DUF2867"/>
</dbReference>
<organism evidence="1 2">
    <name type="scientific">Phocaeicola vulgatus</name>
    <name type="common">Bacteroides vulgatus</name>
    <dbReference type="NCBI Taxonomy" id="821"/>
    <lineage>
        <taxon>Bacteria</taxon>
        <taxon>Pseudomonadati</taxon>
        <taxon>Bacteroidota</taxon>
        <taxon>Bacteroidia</taxon>
        <taxon>Bacteroidales</taxon>
        <taxon>Bacteroidaceae</taxon>
        <taxon>Phocaeicola</taxon>
    </lineage>
</organism>
<dbReference type="EMBL" id="WCZM01000004">
    <property type="protein sequence ID" value="KAB3572997.1"/>
    <property type="molecule type" value="Genomic_DNA"/>
</dbReference>
<dbReference type="Proteomes" id="UP000433382">
    <property type="component" value="Unassembled WGS sequence"/>
</dbReference>
<dbReference type="Pfam" id="PF11066">
    <property type="entry name" value="DUF2867"/>
    <property type="match status" value="1"/>
</dbReference>
<gene>
    <name evidence="1" type="ORF">GAY01_03965</name>
</gene>
<evidence type="ECO:0000313" key="1">
    <source>
        <dbReference type="EMBL" id="KAB3572997.1"/>
    </source>
</evidence>
<protein>
    <submittedName>
        <fullName evidence="1">DUF2867 domain-containing protein</fullName>
    </submittedName>
</protein>
<dbReference type="AlphaFoldDB" id="A0A396F4F3"/>
<name>A0A396F4F3_PHOVU</name>
<reference evidence="1 2" key="1">
    <citation type="journal article" date="2019" name="Nat. Med.">
        <title>A library of human gut bacterial isolates paired with longitudinal multiomics data enables mechanistic microbiome research.</title>
        <authorList>
            <person name="Poyet M."/>
            <person name="Groussin M."/>
            <person name="Gibbons S.M."/>
            <person name="Avila-Pacheco J."/>
            <person name="Jiang X."/>
            <person name="Kearney S.M."/>
            <person name="Perrotta A.R."/>
            <person name="Berdy B."/>
            <person name="Zhao S."/>
            <person name="Lieberman T.D."/>
            <person name="Swanson P.K."/>
            <person name="Smith M."/>
            <person name="Roesemann S."/>
            <person name="Alexander J.E."/>
            <person name="Rich S.A."/>
            <person name="Livny J."/>
            <person name="Vlamakis H."/>
            <person name="Clish C."/>
            <person name="Bullock K."/>
            <person name="Deik A."/>
            <person name="Scott J."/>
            <person name="Pierce K.A."/>
            <person name="Xavier R.J."/>
            <person name="Alm E.J."/>
        </authorList>
    </citation>
    <scope>NUCLEOTIDE SEQUENCE [LARGE SCALE GENOMIC DNA]</scope>
    <source>
        <strain evidence="1 2">BIOML-A73</strain>
    </source>
</reference>